<dbReference type="KEGG" id="ttt:THITE_2110405"/>
<evidence type="ECO:0000313" key="2">
    <source>
        <dbReference type="EMBL" id="AEO64344.1"/>
    </source>
</evidence>
<dbReference type="HOGENOM" id="CLU_118661_0_0_1"/>
<dbReference type="AlphaFoldDB" id="G2QSR1"/>
<feature type="region of interest" description="Disordered" evidence="1">
    <location>
        <begin position="116"/>
        <end position="151"/>
    </location>
</feature>
<reference evidence="2 3" key="1">
    <citation type="journal article" date="2011" name="Nat. Biotechnol.">
        <title>Comparative genomic analysis of the thermophilic biomass-degrading fungi Myceliophthora thermophila and Thielavia terrestris.</title>
        <authorList>
            <person name="Berka R.M."/>
            <person name="Grigoriev I.V."/>
            <person name="Otillar R."/>
            <person name="Salamov A."/>
            <person name="Grimwood J."/>
            <person name="Reid I."/>
            <person name="Ishmael N."/>
            <person name="John T."/>
            <person name="Darmond C."/>
            <person name="Moisan M.-C."/>
            <person name="Henrissat B."/>
            <person name="Coutinho P.M."/>
            <person name="Lombard V."/>
            <person name="Natvig D.O."/>
            <person name="Lindquist E."/>
            <person name="Schmutz J."/>
            <person name="Lucas S."/>
            <person name="Harris P."/>
            <person name="Powlowski J."/>
            <person name="Bellemare A."/>
            <person name="Taylor D."/>
            <person name="Butler G."/>
            <person name="de Vries R.P."/>
            <person name="Allijn I.E."/>
            <person name="van den Brink J."/>
            <person name="Ushinsky S."/>
            <person name="Storms R."/>
            <person name="Powell A.J."/>
            <person name="Paulsen I.T."/>
            <person name="Elbourne L.D.H."/>
            <person name="Baker S.E."/>
            <person name="Magnuson J."/>
            <person name="LaBoissiere S."/>
            <person name="Clutterbuck A.J."/>
            <person name="Martinez D."/>
            <person name="Wogulis M."/>
            <person name="de Leon A.L."/>
            <person name="Rey M.W."/>
            <person name="Tsang A."/>
        </authorList>
    </citation>
    <scope>NUCLEOTIDE SEQUENCE [LARGE SCALE GENOMIC DNA]</scope>
    <source>
        <strain evidence="3">ATCC 38088 / NRRL 8126</strain>
    </source>
</reference>
<protein>
    <submittedName>
        <fullName evidence="2">Uncharacterized protein</fullName>
    </submittedName>
</protein>
<dbReference type="RefSeq" id="XP_003650680.1">
    <property type="nucleotide sequence ID" value="XM_003650632.1"/>
</dbReference>
<organism evidence="2 3">
    <name type="scientific">Thermothielavioides terrestris (strain ATCC 38088 / NRRL 8126)</name>
    <name type="common">Thielavia terrestris</name>
    <dbReference type="NCBI Taxonomy" id="578455"/>
    <lineage>
        <taxon>Eukaryota</taxon>
        <taxon>Fungi</taxon>
        <taxon>Dikarya</taxon>
        <taxon>Ascomycota</taxon>
        <taxon>Pezizomycotina</taxon>
        <taxon>Sordariomycetes</taxon>
        <taxon>Sordariomycetidae</taxon>
        <taxon>Sordariales</taxon>
        <taxon>Chaetomiaceae</taxon>
        <taxon>Thermothielavioides</taxon>
        <taxon>Thermothielavioides terrestris</taxon>
    </lineage>
</organism>
<feature type="compositionally biased region" description="Low complexity" evidence="1">
    <location>
        <begin position="39"/>
        <end position="67"/>
    </location>
</feature>
<feature type="compositionally biased region" description="Basic and acidic residues" evidence="1">
    <location>
        <begin position="26"/>
        <end position="38"/>
    </location>
</feature>
<dbReference type="EMBL" id="CP003009">
    <property type="protein sequence ID" value="AEO64344.1"/>
    <property type="molecule type" value="Genomic_DNA"/>
</dbReference>
<gene>
    <name evidence="2" type="ORF">THITE_2110405</name>
</gene>
<feature type="compositionally biased region" description="Low complexity" evidence="1">
    <location>
        <begin position="116"/>
        <end position="132"/>
    </location>
</feature>
<keyword evidence="3" id="KW-1185">Reference proteome</keyword>
<dbReference type="Proteomes" id="UP000008181">
    <property type="component" value="Chromosome 1"/>
</dbReference>
<sequence>MPGIPLGALDNLKGKLKAVFKKRGEKKSEKKAKDKAKQAADQNTAEGGTAAAAAEATKTETATAPAGKSPPPGDLTSPLDISSSRAFIETDGTAVCTAEAGAAELAAEEKKVEIAAGPGTATETGTAAAPEITPAPPVASKTEEKKAAPTA</sequence>
<feature type="compositionally biased region" description="Basic and acidic residues" evidence="1">
    <location>
        <begin position="141"/>
        <end position="151"/>
    </location>
</feature>
<evidence type="ECO:0000313" key="3">
    <source>
        <dbReference type="Proteomes" id="UP000008181"/>
    </source>
</evidence>
<dbReference type="GeneID" id="11521482"/>
<name>G2QSR1_THETT</name>
<feature type="region of interest" description="Disordered" evidence="1">
    <location>
        <begin position="21"/>
        <end position="84"/>
    </location>
</feature>
<evidence type="ECO:0000256" key="1">
    <source>
        <dbReference type="SAM" id="MobiDB-lite"/>
    </source>
</evidence>
<proteinExistence type="predicted"/>
<accession>G2QSR1</accession>